<dbReference type="Proteomes" id="UP000594630">
    <property type="component" value="Chromosome"/>
</dbReference>
<sequence>MINEDFKKWALGFSGCDGGDIGSPQNQSIWLCGLEWGGGFEPEQLADEFNNDVSKPPTGYESYELNLAYQFNTKAVKLLCAINGEINHIKFNEKVKPFTHGAKGFFKLNLYPLAFKNTSHSLWSEGFAKATGLENKSTYMHWIEQNRFPILRMWTKKYKPRLIICVGISYKNKFITAFGGEDAQINEDIAGDKKFYYFINKNGSMIVITYFLGNRYGLNSDVAIKATGEKIAKILAQNNKIKGT</sequence>
<dbReference type="EMBL" id="CP049274">
    <property type="protein sequence ID" value="QPH84572.1"/>
    <property type="molecule type" value="Genomic_DNA"/>
</dbReference>
<dbReference type="AlphaFoldDB" id="A0A7S9NF34"/>
<accession>A0A7S9NF34</accession>
<name>A0A7S9NF34_9BACT</name>
<reference evidence="1 2" key="1">
    <citation type="journal article" date="2018" name="Emerg. Microbes Infect.">
        <title>Genomic analysis of oral Campylobacter concisus strains identified a potential bacterial molecular marker associated with active Crohn's disease.</title>
        <authorList>
            <person name="Liu F."/>
            <person name="Ma R."/>
            <person name="Tay C.Y.A."/>
            <person name="Octavia S."/>
            <person name="Lan R."/>
            <person name="Chung H.K.L."/>
            <person name="Riordan S.M."/>
            <person name="Grimm M.C."/>
            <person name="Leong R.W."/>
            <person name="Tanaka M.M."/>
            <person name="Connor S."/>
            <person name="Zhang L."/>
        </authorList>
    </citation>
    <scope>NUCLEOTIDE SEQUENCE [LARGE SCALE GENOMIC DNA]</scope>
    <source>
        <strain evidence="1 2">P10CDO-S2</strain>
    </source>
</reference>
<dbReference type="RefSeq" id="WP_107776532.1">
    <property type="nucleotide sequence ID" value="NZ_CABPTY010000003.1"/>
</dbReference>
<protein>
    <submittedName>
        <fullName evidence="1">Uncharacterized protein</fullName>
    </submittedName>
</protein>
<organism evidence="1 2">
    <name type="scientific">Campylobacter concisus</name>
    <dbReference type="NCBI Taxonomy" id="199"/>
    <lineage>
        <taxon>Bacteria</taxon>
        <taxon>Pseudomonadati</taxon>
        <taxon>Campylobacterota</taxon>
        <taxon>Epsilonproteobacteria</taxon>
        <taxon>Campylobacterales</taxon>
        <taxon>Campylobacteraceae</taxon>
        <taxon>Campylobacter</taxon>
    </lineage>
</organism>
<evidence type="ECO:0000313" key="2">
    <source>
        <dbReference type="Proteomes" id="UP000594630"/>
    </source>
</evidence>
<gene>
    <name evidence="1" type="ORF">CVT06_05505</name>
</gene>
<evidence type="ECO:0000313" key="1">
    <source>
        <dbReference type="EMBL" id="QPH84572.1"/>
    </source>
</evidence>
<proteinExistence type="predicted"/>